<dbReference type="EMBL" id="CP034145">
    <property type="protein sequence ID" value="AZH24657.1"/>
    <property type="molecule type" value="Genomic_DNA"/>
</dbReference>
<evidence type="ECO:0000313" key="5">
    <source>
        <dbReference type="Proteomes" id="UP000282007"/>
    </source>
</evidence>
<protein>
    <submittedName>
        <fullName evidence="3">Tubulin-like protein</fullName>
    </submittedName>
</protein>
<dbReference type="GeneID" id="38470485"/>
<keyword evidence="1" id="KW-0175">Coiled coil</keyword>
<evidence type="ECO:0000313" key="2">
    <source>
        <dbReference type="EMBL" id="AZH24657.1"/>
    </source>
</evidence>
<accession>A0A3M0DVZ2</accession>
<reference evidence="2 5" key="2">
    <citation type="submission" date="2018-07" db="EMBL/GenBank/DDBJ databases">
        <title>Genome sequences of Haloplanus aerogenes JCM 16430T.</title>
        <authorList>
            <person name="Kim Y.B."/>
            <person name="Roh S.W."/>
        </authorList>
    </citation>
    <scope>NUCLEOTIDE SEQUENCE [LARGE SCALE GENOMIC DNA]</scope>
    <source>
        <strain evidence="2 5">JCM 16430</strain>
    </source>
</reference>
<dbReference type="AlphaFoldDB" id="A0A3M0DVZ2"/>
<dbReference type="InterPro" id="IPR025904">
    <property type="entry name" value="Tubulin-like"/>
</dbReference>
<dbReference type="Proteomes" id="UP000277326">
    <property type="component" value="Unassembled WGS sequence"/>
</dbReference>
<dbReference type="KEGG" id="haer:DU502_04325"/>
<dbReference type="Proteomes" id="UP000282007">
    <property type="component" value="Chromosome"/>
</dbReference>
<organism evidence="3 4">
    <name type="scientific">Haloplanus aerogenes</name>
    <dbReference type="NCBI Taxonomy" id="660522"/>
    <lineage>
        <taxon>Archaea</taxon>
        <taxon>Methanobacteriati</taxon>
        <taxon>Methanobacteriota</taxon>
        <taxon>Stenosarchaea group</taxon>
        <taxon>Halobacteria</taxon>
        <taxon>Halobacteriales</taxon>
        <taxon>Haloferacaceae</taxon>
        <taxon>Haloplanus</taxon>
    </lineage>
</organism>
<reference evidence="3 4" key="1">
    <citation type="journal article" date="2015" name="Stand. Genomic Sci.">
        <title>Genomic Encyclopedia of Bacterial and Archaeal Type Strains, Phase III: the genomes of soil and plant-associated and newly described type strains.</title>
        <authorList>
            <person name="Whitman W.B."/>
            <person name="Woyke T."/>
            <person name="Klenk H.P."/>
            <person name="Zhou Y."/>
            <person name="Lilburn T.G."/>
            <person name="Beck B.J."/>
            <person name="De Vos P."/>
            <person name="Vandamme P."/>
            <person name="Eisen J.A."/>
            <person name="Garrity G."/>
            <person name="Hugenholtz P."/>
            <person name="Kyrpides N.C."/>
        </authorList>
    </citation>
    <scope>NUCLEOTIDE SEQUENCE [LARGE SCALE GENOMIC DNA]</scope>
    <source>
        <strain evidence="3 4">CGMCC 1.10124</strain>
    </source>
</reference>
<gene>
    <name evidence="3" type="ORF">ATH50_0911</name>
    <name evidence="2" type="ORF">DU502_04325</name>
</gene>
<dbReference type="InterPro" id="IPR036525">
    <property type="entry name" value="Tubulin/FtsZ_GTPase_sf"/>
</dbReference>
<dbReference type="SUPFAM" id="SSF52490">
    <property type="entry name" value="Tubulin nucleotide-binding domain-like"/>
    <property type="match status" value="1"/>
</dbReference>
<dbReference type="Gene3D" id="3.40.50.1440">
    <property type="entry name" value="Tubulin/FtsZ, GTPase domain"/>
    <property type="match status" value="1"/>
</dbReference>
<dbReference type="EMBL" id="REFS01000002">
    <property type="protein sequence ID" value="RMB23686.1"/>
    <property type="molecule type" value="Genomic_DNA"/>
</dbReference>
<proteinExistence type="predicted"/>
<name>A0A3M0DVZ2_9EURY</name>
<reference evidence="3" key="3">
    <citation type="submission" date="2018-10" db="EMBL/GenBank/DDBJ databases">
        <authorList>
            <person name="Whitman W."/>
            <person name="Huntemann M."/>
            <person name="Clum A."/>
            <person name="Pillay M."/>
            <person name="Palaniappan K."/>
            <person name="Varghese N."/>
            <person name="Mikhailova N."/>
            <person name="Stamatis D."/>
            <person name="Reddy T."/>
            <person name="Daum C."/>
            <person name="Shapiro N."/>
            <person name="Ivanova N."/>
            <person name="Kyrpides N."/>
            <person name="Woyke T."/>
        </authorList>
    </citation>
    <scope>NUCLEOTIDE SEQUENCE</scope>
    <source>
        <strain evidence="3">CGMCC 1.10124</strain>
    </source>
</reference>
<sequence>MPGVPTFVVGAGAAGVDVVCRLAARGERRGATHLGYLAVDSDPETLDRAADAVPTLHLASDSGVVGDGRDAYPYLATDVTIPDAGANRLRHVGRYKLDNAVSPDFLTHYNDIRDRVTAFYDDRQASLDARLGRYNLVVVSSLAGGTGSGVFPLLTALLTHVATHSLADADVRLLGVGIVPPLHIDPTYSAPPVEPVAYPNTYGALRNLATLLDGSVRIPTYAMSDSLVETTDDDSERPISFELDDAPFDSYWLVGTDHADDSHSPETVAEMVADALYATTAYVSPTHRASRPAPISPLGTIGYAAVAVPHRSLRRFCERKRDRARAKSRLEEMVAPKIEERRNTRDDLSSILNDVADESASARIERLERVRDRLDGRTDLDAGFVTENEPREIGEVLETIATDEDLESCLAAARAVEWALADGPVGTDLRQDLERTWTEIHDSYEFPVVADGVGDAAPLARRLDALHRGLTDRLDYFQGDYTETDPSVRDIFPPTHDLFTSERERLAQLIDRLDADVDRVSTAIDRLDTLRAAESLVDEYVQAAREEIHSRLDDVKAELALFRRERDDLTDRIRELDREVADLRDSLTQPSDDGPVFWLPLDWEALDGLTLDDVDRHLTSLDDYADRDLLAVDDRGIERILQRGYDYSRAWPDGIARHDVSVSSAASHDDVVVLSHRANTARTAAFVESLTGPDTLYTAGDGSYTHTDDPYRIEFVSRSHGGTSDSLAGFQRLAEMAQDGTLDAMAGPYRDFRRALAYPEWYDESVRESF</sequence>
<evidence type="ECO:0000313" key="3">
    <source>
        <dbReference type="EMBL" id="RMB23686.1"/>
    </source>
</evidence>
<dbReference type="Pfam" id="PF13809">
    <property type="entry name" value="Tubulin_2"/>
    <property type="match status" value="1"/>
</dbReference>
<evidence type="ECO:0000313" key="4">
    <source>
        <dbReference type="Proteomes" id="UP000277326"/>
    </source>
</evidence>
<keyword evidence="5" id="KW-1185">Reference proteome</keyword>
<feature type="coiled-coil region" evidence="1">
    <location>
        <begin position="545"/>
        <end position="586"/>
    </location>
</feature>
<evidence type="ECO:0000256" key="1">
    <source>
        <dbReference type="SAM" id="Coils"/>
    </source>
</evidence>
<dbReference type="RefSeq" id="WP_121919610.1">
    <property type="nucleotide sequence ID" value="NZ_CP034145.1"/>
</dbReference>